<dbReference type="Proteomes" id="UP001138894">
    <property type="component" value="Unassembled WGS sequence"/>
</dbReference>
<dbReference type="AlphaFoldDB" id="A0A9X1FBP1"/>
<reference evidence="1" key="1">
    <citation type="submission" date="2021-04" db="EMBL/GenBank/DDBJ databases">
        <authorList>
            <person name="Pira H."/>
            <person name="Risdian C."/>
            <person name="Wink J."/>
        </authorList>
    </citation>
    <scope>NUCLEOTIDE SEQUENCE</scope>
    <source>
        <strain evidence="1">WHY3</strain>
    </source>
</reference>
<name>A0A9X1FBP1_9FLAO</name>
<keyword evidence="2" id="KW-1185">Reference proteome</keyword>
<organism evidence="1 2">
    <name type="scientific">Winogradskyella luteola</name>
    <dbReference type="NCBI Taxonomy" id="2828330"/>
    <lineage>
        <taxon>Bacteria</taxon>
        <taxon>Pseudomonadati</taxon>
        <taxon>Bacteroidota</taxon>
        <taxon>Flavobacteriia</taxon>
        <taxon>Flavobacteriales</taxon>
        <taxon>Flavobacteriaceae</taxon>
        <taxon>Winogradskyella</taxon>
    </lineage>
</organism>
<evidence type="ECO:0000313" key="1">
    <source>
        <dbReference type="EMBL" id="MBV7270163.1"/>
    </source>
</evidence>
<gene>
    <name evidence="1" type="ORF">KCG49_13280</name>
</gene>
<sequence length="160" mass="19104">MNQKLIKEFYFETGKSLEDYSDKILEHKIKSDSYFETKYNLFKSNIVEFDSLFSKPFFKEIILLFNKNVLCAVFYKFEGVLLDYFNQCIQSNLPNRGKVETTHRNSILYTFSEDLFFEILVTDNKTTGICMMNSQFREDQLKTIQEKKYELLLINNNIEI</sequence>
<dbReference type="RefSeq" id="WP_218547161.1">
    <property type="nucleotide sequence ID" value="NZ_JAGSPD010000011.1"/>
</dbReference>
<protein>
    <submittedName>
        <fullName evidence="1">Uncharacterized protein</fullName>
    </submittedName>
</protein>
<evidence type="ECO:0000313" key="2">
    <source>
        <dbReference type="Proteomes" id="UP001138894"/>
    </source>
</evidence>
<accession>A0A9X1FBP1</accession>
<proteinExistence type="predicted"/>
<comment type="caution">
    <text evidence="1">The sequence shown here is derived from an EMBL/GenBank/DDBJ whole genome shotgun (WGS) entry which is preliminary data.</text>
</comment>
<dbReference type="EMBL" id="JAGSPD010000011">
    <property type="protein sequence ID" value="MBV7270163.1"/>
    <property type="molecule type" value="Genomic_DNA"/>
</dbReference>